<evidence type="ECO:0000256" key="1">
    <source>
        <dbReference type="ARBA" id="ARBA00010613"/>
    </source>
</evidence>
<dbReference type="EMBL" id="OCTN01000001">
    <property type="protein sequence ID" value="SOH92803.1"/>
    <property type="molecule type" value="Genomic_DNA"/>
</dbReference>
<dbReference type="InterPro" id="IPR001110">
    <property type="entry name" value="UPF0012_CS"/>
</dbReference>
<dbReference type="CDD" id="cd07572">
    <property type="entry name" value="nit"/>
    <property type="match status" value="1"/>
</dbReference>
<evidence type="ECO:0000313" key="5">
    <source>
        <dbReference type="Proteomes" id="UP000220034"/>
    </source>
</evidence>
<accession>A0A2C9CNH9</accession>
<dbReference type="PROSITE" id="PS01227">
    <property type="entry name" value="UPF0012"/>
    <property type="match status" value="1"/>
</dbReference>
<proteinExistence type="inferred from homology"/>
<dbReference type="PROSITE" id="PS50263">
    <property type="entry name" value="CN_HYDROLASE"/>
    <property type="match status" value="1"/>
</dbReference>
<evidence type="ECO:0000259" key="3">
    <source>
        <dbReference type="PROSITE" id="PS50263"/>
    </source>
</evidence>
<dbReference type="GO" id="GO:0016811">
    <property type="term" value="F:hydrolase activity, acting on carbon-nitrogen (but not peptide) bonds, in linear amides"/>
    <property type="evidence" value="ECO:0007669"/>
    <property type="project" value="InterPro"/>
</dbReference>
<dbReference type="InterPro" id="IPR036526">
    <property type="entry name" value="C-N_Hydrolase_sf"/>
</dbReference>
<dbReference type="Gene3D" id="3.60.110.10">
    <property type="entry name" value="Carbon-nitrogen hydrolase"/>
    <property type="match status" value="1"/>
</dbReference>
<dbReference type="AlphaFoldDB" id="A0A2C9CNH9"/>
<protein>
    <submittedName>
        <fullName evidence="4">Predicted amidohydrolase</fullName>
    </submittedName>
</protein>
<dbReference type="InterPro" id="IPR003010">
    <property type="entry name" value="C-N_Hydrolase"/>
</dbReference>
<sequence length="278" mass="29098">MSTLRVALTQMTSTDDPSQNAAYTTDAIRAAAADGAQFIATPEVTNCLSMSRAHQQNVLHTQETDPTLALIRETAAQAGVTVLLGSLALLGGANDRFLNRSILIGPDGGIITHYDKIHMFDVDVDADTIFRESEGFAPGAQAVTANAAGTTLGLSICYDMRFPALYAALALAGARIITAPAAFTVPTGRAHWEVLLRSRAIETGSYVLAPAQCGTHPGSGRTTWGHSLIISPWGKIIAQAGDAPCTITADLDLSAVETARKAIPALANRRTFAAPSPT</sequence>
<dbReference type="Proteomes" id="UP000220034">
    <property type="component" value="Unassembled WGS sequence"/>
</dbReference>
<evidence type="ECO:0000313" key="4">
    <source>
        <dbReference type="EMBL" id="SOH92803.1"/>
    </source>
</evidence>
<keyword evidence="5" id="KW-1185">Reference proteome</keyword>
<keyword evidence="2 4" id="KW-0378">Hydrolase</keyword>
<evidence type="ECO:0000256" key="2">
    <source>
        <dbReference type="ARBA" id="ARBA00022801"/>
    </source>
</evidence>
<comment type="similarity">
    <text evidence="1">Belongs to the carbon-nitrogen hydrolase superfamily. NIT1/NIT2 family.</text>
</comment>
<dbReference type="PANTHER" id="PTHR23088:SF27">
    <property type="entry name" value="DEAMINATED GLUTATHIONE AMIDASE"/>
    <property type="match status" value="1"/>
</dbReference>
<feature type="domain" description="CN hydrolase" evidence="3">
    <location>
        <begin position="4"/>
        <end position="253"/>
    </location>
</feature>
<organism evidence="4 5">
    <name type="scientific">Pontivivens marinum</name>
    <dbReference type="NCBI Taxonomy" id="1690039"/>
    <lineage>
        <taxon>Bacteria</taxon>
        <taxon>Pseudomonadati</taxon>
        <taxon>Pseudomonadota</taxon>
        <taxon>Alphaproteobacteria</taxon>
        <taxon>Rhodobacterales</taxon>
        <taxon>Paracoccaceae</taxon>
        <taxon>Pontivivens</taxon>
    </lineage>
</organism>
<dbReference type="SUPFAM" id="SSF56317">
    <property type="entry name" value="Carbon-nitrogen hydrolase"/>
    <property type="match status" value="1"/>
</dbReference>
<name>A0A2C9CNH9_9RHOB</name>
<dbReference type="Pfam" id="PF00795">
    <property type="entry name" value="CN_hydrolase"/>
    <property type="match status" value="1"/>
</dbReference>
<dbReference type="InterPro" id="IPR045254">
    <property type="entry name" value="Nit1/2_C-N_Hydrolase"/>
</dbReference>
<reference evidence="5" key="1">
    <citation type="submission" date="2017-09" db="EMBL/GenBank/DDBJ databases">
        <authorList>
            <person name="Varghese N."/>
            <person name="Submissions S."/>
        </authorList>
    </citation>
    <scope>NUCLEOTIDE SEQUENCE [LARGE SCALE GENOMIC DNA]</scope>
    <source>
        <strain evidence="5">C7</strain>
    </source>
</reference>
<dbReference type="PANTHER" id="PTHR23088">
    <property type="entry name" value="NITRILASE-RELATED"/>
    <property type="match status" value="1"/>
</dbReference>
<gene>
    <name evidence="4" type="ORF">SAMN06273572_101652</name>
</gene>